<feature type="transmembrane region" description="Helical" evidence="2">
    <location>
        <begin position="21"/>
        <end position="38"/>
    </location>
</feature>
<dbReference type="GeneID" id="14915801"/>
<dbReference type="AlphaFoldDB" id="L8GSV4"/>
<sequence>MACVDPSRGGSSPMSPPVRRFLIMGSIVVAVGAANAWYRSSKKADAPSEASKPAAAITPSEPQRALPFTAADIRFLPENKNDLNIVLYQYSYQPSSAQVRSYLDLRKLKYKAVEVNPLTKNHLPCPPDQRKAKQIPLVHINNREISVAVHTILFLELYLNRNNPFQPSREESARVADLMYHIDQNLMQLVQADRYATLRSASRTLRPLRQASNLSVWERVSAPPMAALSLWWQWRHARRLLRGVYGDDLRLALVRELDAYCDLLGDREFFNGAEPGLVDVHLFGVLRSVADEATGHYALAHAHSRLPPGTSACSASPPTTMTNQPPPPPQPSRDDDDHM</sequence>
<organism evidence="3 4">
    <name type="scientific">Acanthamoeba castellanii (strain ATCC 30010 / Neff)</name>
    <dbReference type="NCBI Taxonomy" id="1257118"/>
    <lineage>
        <taxon>Eukaryota</taxon>
        <taxon>Amoebozoa</taxon>
        <taxon>Discosea</taxon>
        <taxon>Longamoebia</taxon>
        <taxon>Centramoebida</taxon>
        <taxon>Acanthamoebidae</taxon>
        <taxon>Acanthamoeba</taxon>
    </lineage>
</organism>
<dbReference type="EMBL" id="KB008036">
    <property type="protein sequence ID" value="ELR15201.1"/>
    <property type="molecule type" value="Genomic_DNA"/>
</dbReference>
<dbReference type="STRING" id="1257118.L8GSV4"/>
<dbReference type="InterPro" id="IPR036282">
    <property type="entry name" value="Glutathione-S-Trfase_C_sf"/>
</dbReference>
<dbReference type="Gene3D" id="1.20.1050.10">
    <property type="match status" value="1"/>
</dbReference>
<dbReference type="SUPFAM" id="SSF47616">
    <property type="entry name" value="GST C-terminal domain-like"/>
    <property type="match status" value="1"/>
</dbReference>
<evidence type="ECO:0000313" key="3">
    <source>
        <dbReference type="EMBL" id="ELR15201.1"/>
    </source>
</evidence>
<dbReference type="PANTHER" id="PTHR12782">
    <property type="entry name" value="MICROSOMAL PROSTAGLANDIN E SYNTHASE-2"/>
    <property type="match status" value="1"/>
</dbReference>
<accession>L8GSV4</accession>
<dbReference type="VEuPathDB" id="AmoebaDB:ACA1_218450"/>
<keyword evidence="2" id="KW-0812">Transmembrane</keyword>
<dbReference type="SUPFAM" id="SSF52833">
    <property type="entry name" value="Thioredoxin-like"/>
    <property type="match status" value="1"/>
</dbReference>
<dbReference type="Gene3D" id="3.40.30.10">
    <property type="entry name" value="Glutaredoxin"/>
    <property type="match status" value="1"/>
</dbReference>
<proteinExistence type="predicted"/>
<evidence type="ECO:0000256" key="1">
    <source>
        <dbReference type="SAM" id="MobiDB-lite"/>
    </source>
</evidence>
<evidence type="ECO:0000256" key="2">
    <source>
        <dbReference type="SAM" id="Phobius"/>
    </source>
</evidence>
<dbReference type="OrthoDB" id="423541at2759"/>
<keyword evidence="2" id="KW-1133">Transmembrane helix</keyword>
<dbReference type="RefSeq" id="XP_004337214.1">
    <property type="nucleotide sequence ID" value="XM_004337166.1"/>
</dbReference>
<dbReference type="PANTHER" id="PTHR12782:SF5">
    <property type="entry name" value="PROSTAGLANDIN E SYNTHASE 2"/>
    <property type="match status" value="1"/>
</dbReference>
<dbReference type="InterPro" id="IPR036249">
    <property type="entry name" value="Thioredoxin-like_sf"/>
</dbReference>
<dbReference type="Proteomes" id="UP000011083">
    <property type="component" value="Unassembled WGS sequence"/>
</dbReference>
<evidence type="ECO:0000313" key="4">
    <source>
        <dbReference type="Proteomes" id="UP000011083"/>
    </source>
</evidence>
<dbReference type="GO" id="GO:0005739">
    <property type="term" value="C:mitochondrion"/>
    <property type="evidence" value="ECO:0007669"/>
    <property type="project" value="TreeGrafter"/>
</dbReference>
<protein>
    <submittedName>
        <fullName evidence="3">Uncharacterized protein</fullName>
    </submittedName>
</protein>
<gene>
    <name evidence="3" type="ORF">ACA1_218450</name>
</gene>
<keyword evidence="2" id="KW-0472">Membrane</keyword>
<dbReference type="KEGG" id="acan:ACA1_218450"/>
<reference evidence="3 4" key="1">
    <citation type="journal article" date="2013" name="Genome Biol.">
        <title>Genome of Acanthamoeba castellanii highlights extensive lateral gene transfer and early evolution of tyrosine kinase signaling.</title>
        <authorList>
            <person name="Clarke M."/>
            <person name="Lohan A.J."/>
            <person name="Liu B."/>
            <person name="Lagkouvardos I."/>
            <person name="Roy S."/>
            <person name="Zafar N."/>
            <person name="Bertelli C."/>
            <person name="Schilde C."/>
            <person name="Kianianmomeni A."/>
            <person name="Burglin T.R."/>
            <person name="Frech C."/>
            <person name="Turcotte B."/>
            <person name="Kopec K.O."/>
            <person name="Synnott J.M."/>
            <person name="Choo C."/>
            <person name="Paponov I."/>
            <person name="Finkler A."/>
            <person name="Soon Heng Tan C."/>
            <person name="Hutchins A.P."/>
            <person name="Weinmeier T."/>
            <person name="Rattei T."/>
            <person name="Chu J.S."/>
            <person name="Gimenez G."/>
            <person name="Irimia M."/>
            <person name="Rigden D.J."/>
            <person name="Fitzpatrick D.A."/>
            <person name="Lorenzo-Morales J."/>
            <person name="Bateman A."/>
            <person name="Chiu C.H."/>
            <person name="Tang P."/>
            <person name="Hegemann P."/>
            <person name="Fromm H."/>
            <person name="Raoult D."/>
            <person name="Greub G."/>
            <person name="Miranda-Saavedra D."/>
            <person name="Chen N."/>
            <person name="Nash P."/>
            <person name="Ginger M.L."/>
            <person name="Horn M."/>
            <person name="Schaap P."/>
            <person name="Caler L."/>
            <person name="Loftus B."/>
        </authorList>
    </citation>
    <scope>NUCLEOTIDE SEQUENCE [LARGE SCALE GENOMIC DNA]</scope>
    <source>
        <strain evidence="3 4">Neff</strain>
    </source>
</reference>
<feature type="region of interest" description="Disordered" evidence="1">
    <location>
        <begin position="42"/>
        <end position="61"/>
    </location>
</feature>
<keyword evidence="4" id="KW-1185">Reference proteome</keyword>
<feature type="region of interest" description="Disordered" evidence="1">
    <location>
        <begin position="306"/>
        <end position="339"/>
    </location>
</feature>
<name>L8GSV4_ACACF</name>